<protein>
    <submittedName>
        <fullName evidence="1">Uncharacterized protein</fullName>
    </submittedName>
</protein>
<gene>
    <name evidence="1" type="ORF">MILVUS5_LOCUS34709</name>
</gene>
<evidence type="ECO:0000313" key="1">
    <source>
        <dbReference type="EMBL" id="CAJ2670713.1"/>
    </source>
</evidence>
<evidence type="ECO:0000313" key="2">
    <source>
        <dbReference type="Proteomes" id="UP001177021"/>
    </source>
</evidence>
<accession>A0ACB0LQT2</accession>
<name>A0ACB0LQT2_TRIPR</name>
<comment type="caution">
    <text evidence="1">The sequence shown here is derived from an EMBL/GenBank/DDBJ whole genome shotgun (WGS) entry which is preliminary data.</text>
</comment>
<organism evidence="1 2">
    <name type="scientific">Trifolium pratense</name>
    <name type="common">Red clover</name>
    <dbReference type="NCBI Taxonomy" id="57577"/>
    <lineage>
        <taxon>Eukaryota</taxon>
        <taxon>Viridiplantae</taxon>
        <taxon>Streptophyta</taxon>
        <taxon>Embryophyta</taxon>
        <taxon>Tracheophyta</taxon>
        <taxon>Spermatophyta</taxon>
        <taxon>Magnoliopsida</taxon>
        <taxon>eudicotyledons</taxon>
        <taxon>Gunneridae</taxon>
        <taxon>Pentapetalae</taxon>
        <taxon>rosids</taxon>
        <taxon>fabids</taxon>
        <taxon>Fabales</taxon>
        <taxon>Fabaceae</taxon>
        <taxon>Papilionoideae</taxon>
        <taxon>50 kb inversion clade</taxon>
        <taxon>NPAAA clade</taxon>
        <taxon>Hologalegina</taxon>
        <taxon>IRL clade</taxon>
        <taxon>Trifolieae</taxon>
        <taxon>Trifolium</taxon>
    </lineage>
</organism>
<dbReference type="EMBL" id="CASHSV030000615">
    <property type="protein sequence ID" value="CAJ2670713.1"/>
    <property type="molecule type" value="Genomic_DNA"/>
</dbReference>
<sequence length="221" mass="25929">MRSLLTNGRDREEHPNRKTKRRRRSNNEFQSQEDSQDSETIIDPPCPPYVLPSDHHQPILDFAPDDAKLLTEFATRHPSFLLSEQTHSSVMRRTAYEYFTSFFKFLQSQSTLELLTTLKSSVSAQLNVIRLYGFKGEWLDELELRLSRQIPLNEEFQKMTELEASYSKHIADMEEEYELLTQRLVELRGKVMAGKETIDYISDRKKTIMDDRASLNVPFTF</sequence>
<proteinExistence type="predicted"/>
<keyword evidence="2" id="KW-1185">Reference proteome</keyword>
<dbReference type="Proteomes" id="UP001177021">
    <property type="component" value="Unassembled WGS sequence"/>
</dbReference>
<reference evidence="1" key="1">
    <citation type="submission" date="2023-10" db="EMBL/GenBank/DDBJ databases">
        <authorList>
            <person name="Rodriguez Cubillos JULIANA M."/>
            <person name="De Vega J."/>
        </authorList>
    </citation>
    <scope>NUCLEOTIDE SEQUENCE</scope>
</reference>